<gene>
    <name evidence="1" type="ORF">AWB70_01034</name>
</gene>
<evidence type="ECO:0000313" key="1">
    <source>
        <dbReference type="EMBL" id="SAL20355.1"/>
    </source>
</evidence>
<evidence type="ECO:0008006" key="3">
    <source>
        <dbReference type="Google" id="ProtNLM"/>
    </source>
</evidence>
<keyword evidence="2" id="KW-1185">Reference proteome</keyword>
<protein>
    <recommendedName>
        <fullName evidence="3">MarR family transcriptional regulator</fullName>
    </recommendedName>
</protein>
<organism evidence="1 2">
    <name type="scientific">Caballeronia cordobensis</name>
    <name type="common">Burkholderia cordobensis</name>
    <dbReference type="NCBI Taxonomy" id="1353886"/>
    <lineage>
        <taxon>Bacteria</taxon>
        <taxon>Pseudomonadati</taxon>
        <taxon>Pseudomonadota</taxon>
        <taxon>Betaproteobacteria</taxon>
        <taxon>Burkholderiales</taxon>
        <taxon>Burkholderiaceae</taxon>
        <taxon>Caballeronia</taxon>
    </lineage>
</organism>
<sequence>MQIAACPNQISAFDLIDREPTMKASRTQIDAYHALSLDEISDSQRRILDVFKGDSRVLLTRDEIAARANLQISTVCGRVNELVKGEVLAVRDSARRPGRRCRQQLIGLPVEVAA</sequence>
<proteinExistence type="predicted"/>
<dbReference type="RefSeq" id="WP_053567910.1">
    <property type="nucleotide sequence ID" value="NZ_FCNY02000002.1"/>
</dbReference>
<dbReference type="AlphaFoldDB" id="A0A158FKS0"/>
<reference evidence="2" key="1">
    <citation type="submission" date="2016-01" db="EMBL/GenBank/DDBJ databases">
        <authorList>
            <person name="Peeters C."/>
        </authorList>
    </citation>
    <scope>NUCLEOTIDE SEQUENCE [LARGE SCALE GENOMIC DNA]</scope>
</reference>
<dbReference type="EMBL" id="FCNY02000002">
    <property type="protein sequence ID" value="SAL20355.1"/>
    <property type="molecule type" value="Genomic_DNA"/>
</dbReference>
<name>A0A158FKS0_CABCO</name>
<evidence type="ECO:0000313" key="2">
    <source>
        <dbReference type="Proteomes" id="UP000054740"/>
    </source>
</evidence>
<dbReference type="Proteomes" id="UP000054740">
    <property type="component" value="Unassembled WGS sequence"/>
</dbReference>
<accession>A0A158FKS0</accession>